<keyword evidence="6 13" id="KW-0812">Transmembrane</keyword>
<dbReference type="Pfam" id="PF01127">
    <property type="entry name" value="Sdh_cyt"/>
    <property type="match status" value="1"/>
</dbReference>
<dbReference type="InterPro" id="IPR034804">
    <property type="entry name" value="SQR/QFR_C/D"/>
</dbReference>
<dbReference type="RefSeq" id="WP_153546394.1">
    <property type="nucleotide sequence ID" value="NZ_WIXK01000003.1"/>
</dbReference>
<comment type="cofactor">
    <cofactor evidence="12">
        <name>heme</name>
        <dbReference type="ChEBI" id="CHEBI:30413"/>
    </cofactor>
    <text evidence="12">The heme is bound between the two transmembrane subunits.</text>
</comment>
<evidence type="ECO:0000256" key="1">
    <source>
        <dbReference type="ARBA" id="ARBA00004050"/>
    </source>
</evidence>
<evidence type="ECO:0000256" key="7">
    <source>
        <dbReference type="ARBA" id="ARBA00022723"/>
    </source>
</evidence>
<evidence type="ECO:0000313" key="14">
    <source>
        <dbReference type="EMBL" id="MQY42327.1"/>
    </source>
</evidence>
<accession>A0A844ARK6</accession>
<dbReference type="PANTHER" id="PTHR10978:SF5">
    <property type="entry name" value="SUCCINATE DEHYDROGENASE CYTOCHROME B560 SUBUNIT, MITOCHONDRIAL"/>
    <property type="match status" value="1"/>
</dbReference>
<dbReference type="EMBL" id="WIXK01000003">
    <property type="protein sequence ID" value="MQY42327.1"/>
    <property type="molecule type" value="Genomic_DNA"/>
</dbReference>
<evidence type="ECO:0000256" key="8">
    <source>
        <dbReference type="ARBA" id="ARBA00022989"/>
    </source>
</evidence>
<organism evidence="14 15">
    <name type="scientific">Tritonibacter aquimaris</name>
    <dbReference type="NCBI Taxonomy" id="2663379"/>
    <lineage>
        <taxon>Bacteria</taxon>
        <taxon>Pseudomonadati</taxon>
        <taxon>Pseudomonadota</taxon>
        <taxon>Alphaproteobacteria</taxon>
        <taxon>Rhodobacterales</taxon>
        <taxon>Paracoccaceae</taxon>
        <taxon>Tritonibacter</taxon>
    </lineage>
</organism>
<evidence type="ECO:0000256" key="9">
    <source>
        <dbReference type="ARBA" id="ARBA00023004"/>
    </source>
</evidence>
<dbReference type="Gene3D" id="1.20.1300.10">
    <property type="entry name" value="Fumarate reductase/succinate dehydrogenase, transmembrane subunit"/>
    <property type="match status" value="1"/>
</dbReference>
<dbReference type="PIRSF" id="PIRSF000178">
    <property type="entry name" value="SDH_cyt_b560"/>
    <property type="match status" value="1"/>
</dbReference>
<feature type="transmembrane region" description="Helical" evidence="13">
    <location>
        <begin position="68"/>
        <end position="87"/>
    </location>
</feature>
<dbReference type="NCBIfam" id="TIGR02970">
    <property type="entry name" value="succ_dehyd_cytB"/>
    <property type="match status" value="1"/>
</dbReference>
<keyword evidence="9 12" id="KW-0408">Iron</keyword>
<dbReference type="GO" id="GO:0016020">
    <property type="term" value="C:membrane"/>
    <property type="evidence" value="ECO:0007669"/>
    <property type="project" value="UniProtKB-SubCell"/>
</dbReference>
<dbReference type="InterPro" id="IPR000701">
    <property type="entry name" value="SuccDH_FuR_B_TM-su"/>
</dbReference>
<comment type="similarity">
    <text evidence="3">Belongs to the cytochrome b560 family.</text>
</comment>
<feature type="transmembrane region" description="Helical" evidence="13">
    <location>
        <begin position="108"/>
        <end position="126"/>
    </location>
</feature>
<evidence type="ECO:0000256" key="12">
    <source>
        <dbReference type="PIRSR" id="PIRSR000178-1"/>
    </source>
</evidence>
<evidence type="ECO:0000256" key="10">
    <source>
        <dbReference type="ARBA" id="ARBA00023136"/>
    </source>
</evidence>
<name>A0A844ARK6_9RHOB</name>
<dbReference type="Proteomes" id="UP000436694">
    <property type="component" value="Unassembled WGS sequence"/>
</dbReference>
<evidence type="ECO:0000256" key="4">
    <source>
        <dbReference type="ARBA" id="ARBA00020076"/>
    </source>
</evidence>
<evidence type="ECO:0000256" key="3">
    <source>
        <dbReference type="ARBA" id="ARBA00007244"/>
    </source>
</evidence>
<dbReference type="PANTHER" id="PTHR10978">
    <property type="entry name" value="SUCCINATE DEHYDROGENASE CYTOCHROME B560 SUBUNIT"/>
    <property type="match status" value="1"/>
</dbReference>
<sequence>MADVNRGKRPLSPHLTIYRPQMTSGSSIMVRITGIAALCLSLLVVWWLLAAATSESSFAFIDGLLRSWLGDLILLGGTWALWYHMLGRLRHVFWDFGYFLNVEFSEKLGLGMFVGATVLTLLTVIVV</sequence>
<evidence type="ECO:0000313" key="15">
    <source>
        <dbReference type="Proteomes" id="UP000436694"/>
    </source>
</evidence>
<comment type="subcellular location">
    <subcellularLocation>
        <location evidence="2">Membrane</location>
    </subcellularLocation>
</comment>
<keyword evidence="8 13" id="KW-1133">Transmembrane helix</keyword>
<keyword evidence="10 13" id="KW-0472">Membrane</keyword>
<keyword evidence="5 12" id="KW-0349">Heme</keyword>
<evidence type="ECO:0000256" key="13">
    <source>
        <dbReference type="SAM" id="Phobius"/>
    </source>
</evidence>
<feature type="binding site" description="axial binding residue" evidence="12">
    <location>
        <position position="84"/>
    </location>
    <ligand>
        <name>heme</name>
        <dbReference type="ChEBI" id="CHEBI:30413"/>
        <note>ligand shared with second transmembrane subunit</note>
    </ligand>
    <ligandPart>
        <name>Fe</name>
        <dbReference type="ChEBI" id="CHEBI:18248"/>
    </ligandPart>
</feature>
<keyword evidence="7 12" id="KW-0479">Metal-binding</keyword>
<comment type="caution">
    <text evidence="14">The sequence shown here is derived from an EMBL/GenBank/DDBJ whole genome shotgun (WGS) entry which is preliminary data.</text>
</comment>
<dbReference type="InterPro" id="IPR014314">
    <property type="entry name" value="Succ_DH_cytb556"/>
</dbReference>
<keyword evidence="15" id="KW-1185">Reference proteome</keyword>
<comment type="function">
    <text evidence="1">Membrane-anchoring subunit of succinate dehydrogenase (SDH).</text>
</comment>
<gene>
    <name evidence="14" type="primary">sdhC</name>
    <name evidence="14" type="ORF">GG681_06710</name>
</gene>
<dbReference type="GO" id="GO:0009055">
    <property type="term" value="F:electron transfer activity"/>
    <property type="evidence" value="ECO:0007669"/>
    <property type="project" value="InterPro"/>
</dbReference>
<evidence type="ECO:0000256" key="6">
    <source>
        <dbReference type="ARBA" id="ARBA00022692"/>
    </source>
</evidence>
<dbReference type="GO" id="GO:0046872">
    <property type="term" value="F:metal ion binding"/>
    <property type="evidence" value="ECO:0007669"/>
    <property type="project" value="UniProtKB-KW"/>
</dbReference>
<evidence type="ECO:0000256" key="2">
    <source>
        <dbReference type="ARBA" id="ARBA00004370"/>
    </source>
</evidence>
<dbReference type="GO" id="GO:0006099">
    <property type="term" value="P:tricarboxylic acid cycle"/>
    <property type="evidence" value="ECO:0007669"/>
    <property type="project" value="InterPro"/>
</dbReference>
<evidence type="ECO:0000256" key="11">
    <source>
        <dbReference type="ARBA" id="ARBA00025912"/>
    </source>
</evidence>
<proteinExistence type="inferred from homology"/>
<dbReference type="AlphaFoldDB" id="A0A844ARK6"/>
<feature type="transmembrane region" description="Helical" evidence="13">
    <location>
        <begin position="28"/>
        <end position="48"/>
    </location>
</feature>
<evidence type="ECO:0000256" key="5">
    <source>
        <dbReference type="ARBA" id="ARBA00022617"/>
    </source>
</evidence>
<dbReference type="CDD" id="cd03499">
    <property type="entry name" value="SQR_TypeC_SdhC"/>
    <property type="match status" value="1"/>
</dbReference>
<reference evidence="14 15" key="1">
    <citation type="submission" date="2019-10" db="EMBL/GenBank/DDBJ databases">
        <title>Epibacterium sp. nov., isolated from seawater.</title>
        <authorList>
            <person name="Zhang X."/>
            <person name="Li N."/>
        </authorList>
    </citation>
    <scope>NUCLEOTIDE SEQUENCE [LARGE SCALE GENOMIC DNA]</scope>
    <source>
        <strain evidence="14 15">SM1969</strain>
    </source>
</reference>
<dbReference type="SUPFAM" id="SSF81343">
    <property type="entry name" value="Fumarate reductase respiratory complex transmembrane subunits"/>
    <property type="match status" value="1"/>
</dbReference>
<comment type="subunit">
    <text evidence="11">Part of an enzyme complex containing four subunits: a flavoprotein, an iron-sulfur protein, plus two membrane-anchoring proteins, SdhC and SdhD. The complex can form homotrimers.</text>
</comment>
<protein>
    <recommendedName>
        <fullName evidence="4">Succinate dehydrogenase cytochrome b556 subunit</fullName>
    </recommendedName>
</protein>